<dbReference type="PROSITE" id="PS50111">
    <property type="entry name" value="CHEMOTAXIS_TRANSDUC_2"/>
    <property type="match status" value="1"/>
</dbReference>
<dbReference type="RefSeq" id="WP_268880628.1">
    <property type="nucleotide sequence ID" value="NZ_CP114029.1"/>
</dbReference>
<dbReference type="Proteomes" id="UP001164020">
    <property type="component" value="Chromosome"/>
</dbReference>
<evidence type="ECO:0000256" key="5">
    <source>
        <dbReference type="SAM" id="Phobius"/>
    </source>
</evidence>
<accession>A0ABY7BZU5</accession>
<keyword evidence="5" id="KW-0472">Membrane</keyword>
<evidence type="ECO:0000256" key="1">
    <source>
        <dbReference type="ARBA" id="ARBA00022500"/>
    </source>
</evidence>
<feature type="transmembrane region" description="Helical" evidence="5">
    <location>
        <begin position="203"/>
        <end position="226"/>
    </location>
</feature>
<organism evidence="8 9">
    <name type="scientific">Jiella pelagia</name>
    <dbReference type="NCBI Taxonomy" id="2986949"/>
    <lineage>
        <taxon>Bacteria</taxon>
        <taxon>Pseudomonadati</taxon>
        <taxon>Pseudomonadota</taxon>
        <taxon>Alphaproteobacteria</taxon>
        <taxon>Hyphomicrobiales</taxon>
        <taxon>Aurantimonadaceae</taxon>
        <taxon>Jiella</taxon>
    </lineage>
</organism>
<evidence type="ECO:0000256" key="2">
    <source>
        <dbReference type="ARBA" id="ARBA00029447"/>
    </source>
</evidence>
<dbReference type="InterPro" id="IPR004089">
    <property type="entry name" value="MCPsignal_dom"/>
</dbReference>
<evidence type="ECO:0000259" key="6">
    <source>
        <dbReference type="PROSITE" id="PS50111"/>
    </source>
</evidence>
<evidence type="ECO:0000259" key="7">
    <source>
        <dbReference type="PROSITE" id="PS50885"/>
    </source>
</evidence>
<dbReference type="PANTHER" id="PTHR43531">
    <property type="entry name" value="PROTEIN ICFG"/>
    <property type="match status" value="1"/>
</dbReference>
<reference evidence="8" key="1">
    <citation type="submission" date="2022-12" db="EMBL/GenBank/DDBJ databases">
        <title>Jiella pelagia sp. nov., isolated from phosphonate enriched culture of Northwest Pacific surface seawater.</title>
        <authorList>
            <person name="Shin D.Y."/>
            <person name="Hwang C.Y."/>
        </authorList>
    </citation>
    <scope>NUCLEOTIDE SEQUENCE</scope>
    <source>
        <strain evidence="8">HL-NP1</strain>
    </source>
</reference>
<keyword evidence="5" id="KW-0812">Transmembrane</keyword>
<feature type="region of interest" description="Disordered" evidence="4">
    <location>
        <begin position="594"/>
        <end position="637"/>
    </location>
</feature>
<dbReference type="CDD" id="cd11386">
    <property type="entry name" value="MCP_signal"/>
    <property type="match status" value="1"/>
</dbReference>
<dbReference type="Pfam" id="PF00672">
    <property type="entry name" value="HAMP"/>
    <property type="match status" value="1"/>
</dbReference>
<feature type="compositionally biased region" description="Basic and acidic residues" evidence="4">
    <location>
        <begin position="282"/>
        <end position="301"/>
    </location>
</feature>
<proteinExistence type="inferred from homology"/>
<dbReference type="PANTHER" id="PTHR43531:SF11">
    <property type="entry name" value="METHYL-ACCEPTING CHEMOTAXIS PROTEIN 3"/>
    <property type="match status" value="1"/>
</dbReference>
<keyword evidence="1" id="KW-0145">Chemotaxis</keyword>
<dbReference type="InterPro" id="IPR003660">
    <property type="entry name" value="HAMP_dom"/>
</dbReference>
<dbReference type="Pfam" id="PF00015">
    <property type="entry name" value="MCPsignal"/>
    <property type="match status" value="1"/>
</dbReference>
<dbReference type="SUPFAM" id="SSF158472">
    <property type="entry name" value="HAMP domain-like"/>
    <property type="match status" value="1"/>
</dbReference>
<evidence type="ECO:0000256" key="3">
    <source>
        <dbReference type="PROSITE-ProRule" id="PRU00284"/>
    </source>
</evidence>
<feature type="domain" description="Methyl-accepting transducer" evidence="6">
    <location>
        <begin position="366"/>
        <end position="595"/>
    </location>
</feature>
<dbReference type="PROSITE" id="PS50885">
    <property type="entry name" value="HAMP"/>
    <property type="match status" value="2"/>
</dbReference>
<dbReference type="SMART" id="SM00304">
    <property type="entry name" value="HAMP"/>
    <property type="match status" value="2"/>
</dbReference>
<dbReference type="SMART" id="SM00283">
    <property type="entry name" value="MA"/>
    <property type="match status" value="1"/>
</dbReference>
<dbReference type="InterPro" id="IPR004090">
    <property type="entry name" value="Chemotax_Me-accpt_rcpt"/>
</dbReference>
<dbReference type="Gene3D" id="1.10.287.950">
    <property type="entry name" value="Methyl-accepting chemotaxis protein"/>
    <property type="match status" value="1"/>
</dbReference>
<dbReference type="PRINTS" id="PR00260">
    <property type="entry name" value="CHEMTRNSDUCR"/>
</dbReference>
<dbReference type="SUPFAM" id="SSF58104">
    <property type="entry name" value="Methyl-accepting chemotaxis protein (MCP) signaling domain"/>
    <property type="match status" value="1"/>
</dbReference>
<keyword evidence="9" id="KW-1185">Reference proteome</keyword>
<dbReference type="Gene3D" id="6.10.340.10">
    <property type="match status" value="1"/>
</dbReference>
<feature type="region of interest" description="Disordered" evidence="4">
    <location>
        <begin position="282"/>
        <end position="302"/>
    </location>
</feature>
<keyword evidence="3" id="KW-0807">Transducer</keyword>
<evidence type="ECO:0000313" key="8">
    <source>
        <dbReference type="EMBL" id="WAP68155.1"/>
    </source>
</evidence>
<sequence>MRKRSNRIQKTIIIAIGVAIAAILGGEVVLDRILEANNERIQVEAEHQIEVARQGLDLAVLQKEIQLNVVQVQQFLTDVSATRGLDGLADGFDLAAENATAFEVNVAKARDLAEELEATDALATLDAMEAAFPPYYALGQKMARAYVAAGPAEGNRLMGDFDATAQRMGEAIDDARSSIDALLARLKDEQARVQARAAAESTVALVIALALGLATILAGVALTLFVRHRLLKPLDNVTEALDRLAGGEQVDDLRAADRDDEVGDLARAFQVFKRQAEEKEDLERDARARRAEADAERDRNADFQAVTAREQAMVVAEIGKGLAEVSAGRLAYRIAAAFPPAYEGLKADFNSAVTTLDGTMGTIARGGDEIRVGAREMFEATDDLSRRTEQQAASLEETAAALGDVTDAIKRTAESARDARSLVAKAKQEADRSAAVVDGAISAMGNIETSSQQISEIIGVMDEIAFQTNLLALNAGVEAARAGEAGKGFAVVAQEVRALAQRSAEAAKEIKDLIGKSASQVDDGVELVGKAGTVLKTIAEQVAMINGIVEQISASSEEQAASLAEVNTAVVSMDQMTQQNAAMVEESTAASNHLLKETDEPRPPDRPVRTRREPGRAEAQRDLRHRRPGSPSRSSEGRWICRIETVAGWPRASRLARVLRCRGPVRPNASPR</sequence>
<evidence type="ECO:0000256" key="4">
    <source>
        <dbReference type="SAM" id="MobiDB-lite"/>
    </source>
</evidence>
<keyword evidence="5" id="KW-1133">Transmembrane helix</keyword>
<gene>
    <name evidence="8" type="ORF">OH818_22665</name>
</gene>
<feature type="compositionally biased region" description="Basic and acidic residues" evidence="4">
    <location>
        <begin position="594"/>
        <end position="622"/>
    </location>
</feature>
<name>A0ABY7BZU5_9HYPH</name>
<feature type="domain" description="HAMP" evidence="7">
    <location>
        <begin position="309"/>
        <end position="361"/>
    </location>
</feature>
<comment type="similarity">
    <text evidence="2">Belongs to the methyl-accepting chemotaxis (MCP) protein family.</text>
</comment>
<dbReference type="InterPro" id="IPR051310">
    <property type="entry name" value="MCP_chemotaxis"/>
</dbReference>
<feature type="domain" description="HAMP" evidence="7">
    <location>
        <begin position="228"/>
        <end position="281"/>
    </location>
</feature>
<dbReference type="EMBL" id="CP114029">
    <property type="protein sequence ID" value="WAP68155.1"/>
    <property type="molecule type" value="Genomic_DNA"/>
</dbReference>
<evidence type="ECO:0000313" key="9">
    <source>
        <dbReference type="Proteomes" id="UP001164020"/>
    </source>
</evidence>
<protein>
    <submittedName>
        <fullName evidence="8">Methyl-accepting chemotaxis protein</fullName>
    </submittedName>
</protein>